<feature type="non-terminal residue" evidence="2">
    <location>
        <position position="1"/>
    </location>
</feature>
<accession>A0A0G0GBY6</accession>
<dbReference type="EMBL" id="LBRM01000020">
    <property type="protein sequence ID" value="KKP97350.1"/>
    <property type="molecule type" value="Genomic_DNA"/>
</dbReference>
<feature type="transmembrane region" description="Helical" evidence="1">
    <location>
        <begin position="47"/>
        <end position="70"/>
    </location>
</feature>
<keyword evidence="1" id="KW-0472">Membrane</keyword>
<evidence type="ECO:0000256" key="1">
    <source>
        <dbReference type="SAM" id="Phobius"/>
    </source>
</evidence>
<evidence type="ECO:0000313" key="3">
    <source>
        <dbReference type="Proteomes" id="UP000034606"/>
    </source>
</evidence>
<sequence length="76" mass="8513">VVEGIIHGLLASAITMAIFYPLTWWLGPKAENFFGGFNLFDYYFSHWFSIFGILLLTGIILGVISAAIAVRKYLRA</sequence>
<feature type="transmembrane region" description="Helical" evidence="1">
    <location>
        <begin position="7"/>
        <end position="27"/>
    </location>
</feature>
<evidence type="ECO:0000313" key="2">
    <source>
        <dbReference type="EMBL" id="KKP97350.1"/>
    </source>
</evidence>
<organism evidence="2 3">
    <name type="scientific">Candidatus Nomurabacteria bacterium GW2011_GWA1_36_15</name>
    <dbReference type="NCBI Taxonomy" id="1618728"/>
    <lineage>
        <taxon>Bacteria</taxon>
        <taxon>Candidatus Nomuraibacteriota</taxon>
    </lineage>
</organism>
<protein>
    <recommendedName>
        <fullName evidence="4">Cell division protein FtsX</fullName>
    </recommendedName>
</protein>
<comment type="caution">
    <text evidence="2">The sequence shown here is derived from an EMBL/GenBank/DDBJ whole genome shotgun (WGS) entry which is preliminary data.</text>
</comment>
<reference evidence="2 3" key="1">
    <citation type="journal article" date="2015" name="Nature">
        <title>rRNA introns, odd ribosomes, and small enigmatic genomes across a large radiation of phyla.</title>
        <authorList>
            <person name="Brown C.T."/>
            <person name="Hug L.A."/>
            <person name="Thomas B.C."/>
            <person name="Sharon I."/>
            <person name="Castelle C.J."/>
            <person name="Singh A."/>
            <person name="Wilkins M.J."/>
            <person name="Williams K.H."/>
            <person name="Banfield J.F."/>
        </authorList>
    </citation>
    <scope>NUCLEOTIDE SEQUENCE [LARGE SCALE GENOMIC DNA]</scope>
</reference>
<dbReference type="AlphaFoldDB" id="A0A0G0GBY6"/>
<keyword evidence="1" id="KW-1133">Transmembrane helix</keyword>
<gene>
    <name evidence="2" type="ORF">US05_C0020G0001</name>
</gene>
<evidence type="ECO:0008006" key="4">
    <source>
        <dbReference type="Google" id="ProtNLM"/>
    </source>
</evidence>
<dbReference type="Proteomes" id="UP000034606">
    <property type="component" value="Unassembled WGS sequence"/>
</dbReference>
<proteinExistence type="predicted"/>
<name>A0A0G0GBY6_9BACT</name>
<keyword evidence="1" id="KW-0812">Transmembrane</keyword>